<dbReference type="InterPro" id="IPR018682">
    <property type="entry name" value="DUF2167_membr"/>
</dbReference>
<proteinExistence type="predicted"/>
<organism evidence="3 4">
    <name type="scientific">Hymenobacter daecheongensis DSM 21074</name>
    <dbReference type="NCBI Taxonomy" id="1121955"/>
    <lineage>
        <taxon>Bacteria</taxon>
        <taxon>Pseudomonadati</taxon>
        <taxon>Bacteroidota</taxon>
        <taxon>Cytophagia</taxon>
        <taxon>Cytophagales</taxon>
        <taxon>Hymenobacteraceae</taxon>
        <taxon>Hymenobacter</taxon>
    </lineage>
</organism>
<keyword evidence="2" id="KW-1133">Transmembrane helix</keyword>
<dbReference type="AlphaFoldDB" id="A0A1M6CQN0"/>
<keyword evidence="2" id="KW-0812">Transmembrane</keyword>
<dbReference type="Pfam" id="PF09935">
    <property type="entry name" value="DUF2167"/>
    <property type="match status" value="1"/>
</dbReference>
<gene>
    <name evidence="3" type="ORF">SAMN02745146_1237</name>
</gene>
<feature type="region of interest" description="Disordered" evidence="1">
    <location>
        <begin position="296"/>
        <end position="318"/>
    </location>
</feature>
<evidence type="ECO:0000256" key="1">
    <source>
        <dbReference type="SAM" id="MobiDB-lite"/>
    </source>
</evidence>
<dbReference type="Proteomes" id="UP000184418">
    <property type="component" value="Unassembled WGS sequence"/>
</dbReference>
<sequence>MWALLGLGLVAQAAPTPVDSAALYQARIDSMQAALHYQTGTIQLPDGVGTISVPAGFRYLDAAQSERVLTKYWRNPDGTSLGMLFPQAKGPLDKDSWAFIVEYEKVGYVKDDDADKINYDELLTEMKSDVEEGNQERIDAGYQPIKLIGWAAKPYYDKDKKALHWAKEAQFGDDPDYVMNYNLRLLGRKGVLVLNAVGAPAQLGEVRRSIPGLIAGISFAKGLQYGDFNPSMDEVAAYTIGGLVAGKVLAKVGLIGLLLKFGKVILLTLLKFWKVILVFLAAIGSAIRRFFSRSAAPQEQEPQLALEAETSTEAKEEV</sequence>
<keyword evidence="4" id="KW-1185">Reference proteome</keyword>
<reference evidence="3 4" key="1">
    <citation type="submission" date="2016-11" db="EMBL/GenBank/DDBJ databases">
        <authorList>
            <person name="Jaros S."/>
            <person name="Januszkiewicz K."/>
            <person name="Wedrychowicz H."/>
        </authorList>
    </citation>
    <scope>NUCLEOTIDE SEQUENCE [LARGE SCALE GENOMIC DNA]</scope>
    <source>
        <strain evidence="3 4">DSM 21074</strain>
    </source>
</reference>
<dbReference type="EMBL" id="FQYN01000002">
    <property type="protein sequence ID" value="SHI63322.1"/>
    <property type="molecule type" value="Genomic_DNA"/>
</dbReference>
<accession>A0A1M6CQN0</accession>
<feature type="compositionally biased region" description="Low complexity" evidence="1">
    <location>
        <begin position="296"/>
        <end position="309"/>
    </location>
</feature>
<name>A0A1M6CQN0_9BACT</name>
<protein>
    <submittedName>
        <fullName evidence="3">Uncharacterized membrane-anchored protein</fullName>
    </submittedName>
</protein>
<feature type="transmembrane region" description="Helical" evidence="2">
    <location>
        <begin position="271"/>
        <end position="291"/>
    </location>
</feature>
<keyword evidence="2" id="KW-0472">Membrane</keyword>
<evidence type="ECO:0000313" key="4">
    <source>
        <dbReference type="Proteomes" id="UP000184418"/>
    </source>
</evidence>
<evidence type="ECO:0000313" key="3">
    <source>
        <dbReference type="EMBL" id="SHI63322.1"/>
    </source>
</evidence>
<evidence type="ECO:0000256" key="2">
    <source>
        <dbReference type="SAM" id="Phobius"/>
    </source>
</evidence>
<dbReference type="STRING" id="1121955.SAMN02745146_1237"/>